<dbReference type="Pfam" id="PF03732">
    <property type="entry name" value="Retrotrans_gag"/>
    <property type="match status" value="1"/>
</dbReference>
<feature type="compositionally biased region" description="Polar residues" evidence="1">
    <location>
        <begin position="53"/>
        <end position="71"/>
    </location>
</feature>
<proteinExistence type="predicted"/>
<dbReference type="AlphaFoldDB" id="A0AAV7N8V7"/>
<name>A0AAV7N8V7_PLEWA</name>
<comment type="caution">
    <text evidence="3">The sequence shown here is derived from an EMBL/GenBank/DDBJ whole genome shotgun (WGS) entry which is preliminary data.</text>
</comment>
<feature type="domain" description="Retrotransposon gag" evidence="2">
    <location>
        <begin position="120"/>
        <end position="209"/>
    </location>
</feature>
<dbReference type="PANTHER" id="PTHR15503:SF22">
    <property type="entry name" value="TRANSPOSON TY3-I GAG POLYPROTEIN"/>
    <property type="match status" value="1"/>
</dbReference>
<feature type="region of interest" description="Disordered" evidence="1">
    <location>
        <begin position="250"/>
        <end position="323"/>
    </location>
</feature>
<feature type="region of interest" description="Disordered" evidence="1">
    <location>
        <begin position="37"/>
        <end position="74"/>
    </location>
</feature>
<dbReference type="EMBL" id="JANPWB010000012">
    <property type="protein sequence ID" value="KAJ1112463.1"/>
    <property type="molecule type" value="Genomic_DNA"/>
</dbReference>
<dbReference type="InterPro" id="IPR032567">
    <property type="entry name" value="RTL1-rel"/>
</dbReference>
<feature type="compositionally biased region" description="Basic and acidic residues" evidence="1">
    <location>
        <begin position="250"/>
        <end position="271"/>
    </location>
</feature>
<dbReference type="PANTHER" id="PTHR15503">
    <property type="entry name" value="LDOC1 RELATED"/>
    <property type="match status" value="1"/>
</dbReference>
<dbReference type="Proteomes" id="UP001066276">
    <property type="component" value="Chromosome 8"/>
</dbReference>
<reference evidence="3" key="1">
    <citation type="journal article" date="2022" name="bioRxiv">
        <title>Sequencing and chromosome-scale assembly of the giantPleurodeles waltlgenome.</title>
        <authorList>
            <person name="Brown T."/>
            <person name="Elewa A."/>
            <person name="Iarovenko S."/>
            <person name="Subramanian E."/>
            <person name="Araus A.J."/>
            <person name="Petzold A."/>
            <person name="Susuki M."/>
            <person name="Suzuki K.-i.T."/>
            <person name="Hayashi T."/>
            <person name="Toyoda A."/>
            <person name="Oliveira C."/>
            <person name="Osipova E."/>
            <person name="Leigh N.D."/>
            <person name="Simon A."/>
            <person name="Yun M.H."/>
        </authorList>
    </citation>
    <scope>NUCLEOTIDE SEQUENCE</scope>
    <source>
        <strain evidence="3">20211129_DDA</strain>
        <tissue evidence="3">Liver</tissue>
    </source>
</reference>
<dbReference type="InterPro" id="IPR005162">
    <property type="entry name" value="Retrotrans_gag_dom"/>
</dbReference>
<protein>
    <recommendedName>
        <fullName evidence="2">Retrotransposon gag domain-containing protein</fullName>
    </recommendedName>
</protein>
<gene>
    <name evidence="3" type="ORF">NDU88_000727</name>
</gene>
<accession>A0AAV7N8V7</accession>
<evidence type="ECO:0000259" key="2">
    <source>
        <dbReference type="Pfam" id="PF03732"/>
    </source>
</evidence>
<evidence type="ECO:0000313" key="4">
    <source>
        <dbReference type="Proteomes" id="UP001066276"/>
    </source>
</evidence>
<sequence length="323" mass="36876">MATQDELVKVIMQLQAEVVSSKDIAASLAERVSQLQERVEKKEQSPLGVSWPGPSSQASGGNPPTNISLNVPSAIPPAPPERFSGNPLKAQSFLVQVELHFTCCPNTFHDAQSRAAFLLSYLTGDAATWVITLVRKDSPLLYNWLNFVREFERVFDRRTVTLSADRELLDLQQGNQDLVSYLDNFNQLVAKASWPEEKQAPLFYKGLKDELKDILAQIDPQPTDCRDLINLVLRLDHRLAERKGTRKKTEKYSWRVQDHRESRIQKERTPEPTEIGTIRRPLTKDEKDLRRKNGRKGHFAKEVLSRNLQPMHKSSRKTNSPKM</sequence>
<keyword evidence="4" id="KW-1185">Reference proteome</keyword>
<evidence type="ECO:0000256" key="1">
    <source>
        <dbReference type="SAM" id="MobiDB-lite"/>
    </source>
</evidence>
<evidence type="ECO:0000313" key="3">
    <source>
        <dbReference type="EMBL" id="KAJ1112463.1"/>
    </source>
</evidence>
<organism evidence="3 4">
    <name type="scientific">Pleurodeles waltl</name>
    <name type="common">Iberian ribbed newt</name>
    <dbReference type="NCBI Taxonomy" id="8319"/>
    <lineage>
        <taxon>Eukaryota</taxon>
        <taxon>Metazoa</taxon>
        <taxon>Chordata</taxon>
        <taxon>Craniata</taxon>
        <taxon>Vertebrata</taxon>
        <taxon>Euteleostomi</taxon>
        <taxon>Amphibia</taxon>
        <taxon>Batrachia</taxon>
        <taxon>Caudata</taxon>
        <taxon>Salamandroidea</taxon>
        <taxon>Salamandridae</taxon>
        <taxon>Pleurodelinae</taxon>
        <taxon>Pleurodeles</taxon>
    </lineage>
</organism>
<feature type="compositionally biased region" description="Basic and acidic residues" evidence="1">
    <location>
        <begin position="282"/>
        <end position="291"/>
    </location>
</feature>